<sequence length="203" mass="22249">MSANPDPDDLLLSDDERLHALNAISEHYAAGRLDSSEFYDRSGAIASARTLDAMRDSFRGLPGGLPLDVIDGHIRKLAGGGELESTGAGAPVAPPAARSDESDLSALRKRGGLVESLDGVIVGVTLVVFLVLQVIVDWDYAWIVWPSLIVTLSVPRMILKYSDADEEIYEELKEEEAKSRKKRLREAAERIHELEAKRDPDKT</sequence>
<dbReference type="EMBL" id="JARXVC010000016">
    <property type="protein sequence ID" value="MDH6283817.1"/>
    <property type="molecule type" value="Genomic_DNA"/>
</dbReference>
<evidence type="ECO:0000256" key="1">
    <source>
        <dbReference type="SAM" id="MobiDB-lite"/>
    </source>
</evidence>
<evidence type="ECO:0000259" key="2">
    <source>
        <dbReference type="Pfam" id="PF08044"/>
    </source>
</evidence>
<protein>
    <recommendedName>
        <fullName evidence="2">DUF1707 domain-containing protein</fullName>
    </recommendedName>
</protein>
<evidence type="ECO:0000313" key="3">
    <source>
        <dbReference type="EMBL" id="MDH6283817.1"/>
    </source>
</evidence>
<dbReference type="InterPro" id="IPR012551">
    <property type="entry name" value="DUF1707_SHOCT-like"/>
</dbReference>
<proteinExistence type="predicted"/>
<dbReference type="Proteomes" id="UP001160334">
    <property type="component" value="Unassembled WGS sequence"/>
</dbReference>
<keyword evidence="4" id="KW-1185">Reference proteome</keyword>
<accession>A0ABT6MHM8</accession>
<evidence type="ECO:0000313" key="4">
    <source>
        <dbReference type="Proteomes" id="UP001160334"/>
    </source>
</evidence>
<dbReference type="RefSeq" id="WP_280763072.1">
    <property type="nucleotide sequence ID" value="NZ_JARXVC010000016.1"/>
</dbReference>
<feature type="compositionally biased region" description="Low complexity" evidence="1">
    <location>
        <begin position="87"/>
        <end position="97"/>
    </location>
</feature>
<organism evidence="3 4">
    <name type="scientific">Prescottella agglutinans</name>
    <dbReference type="NCBI Taxonomy" id="1644129"/>
    <lineage>
        <taxon>Bacteria</taxon>
        <taxon>Bacillati</taxon>
        <taxon>Actinomycetota</taxon>
        <taxon>Actinomycetes</taxon>
        <taxon>Mycobacteriales</taxon>
        <taxon>Nocardiaceae</taxon>
        <taxon>Prescottella</taxon>
    </lineage>
</organism>
<comment type="caution">
    <text evidence="3">The sequence shown here is derived from an EMBL/GenBank/DDBJ whole genome shotgun (WGS) entry which is preliminary data.</text>
</comment>
<feature type="region of interest" description="Disordered" evidence="1">
    <location>
        <begin position="81"/>
        <end position="101"/>
    </location>
</feature>
<gene>
    <name evidence="3" type="ORF">M2280_005068</name>
</gene>
<feature type="domain" description="DUF1707" evidence="2">
    <location>
        <begin position="12"/>
        <end position="62"/>
    </location>
</feature>
<reference evidence="3 4" key="1">
    <citation type="submission" date="2023-04" db="EMBL/GenBank/DDBJ databases">
        <title>Forest soil microbial communities from Buena Vista Peninsula, Colon Province, Panama.</title>
        <authorList>
            <person name="Bouskill N."/>
        </authorList>
    </citation>
    <scope>NUCLEOTIDE SEQUENCE [LARGE SCALE GENOMIC DNA]</scope>
    <source>
        <strain evidence="3 4">CFH S0262</strain>
    </source>
</reference>
<dbReference type="Pfam" id="PF08044">
    <property type="entry name" value="DUF1707"/>
    <property type="match status" value="1"/>
</dbReference>
<name>A0ABT6MHM8_9NOCA</name>